<gene>
    <name evidence="2" type="ORF">H9622_07760</name>
</gene>
<evidence type="ECO:0000256" key="1">
    <source>
        <dbReference type="SAM" id="MobiDB-lite"/>
    </source>
</evidence>
<feature type="region of interest" description="Disordered" evidence="1">
    <location>
        <begin position="172"/>
        <end position="191"/>
    </location>
</feature>
<proteinExistence type="predicted"/>
<reference evidence="2 3" key="1">
    <citation type="submission" date="2020-08" db="EMBL/GenBank/DDBJ databases">
        <title>A Genomic Blueprint of the Chicken Gut Microbiome.</title>
        <authorList>
            <person name="Gilroy R."/>
            <person name="Ravi A."/>
            <person name="Getino M."/>
            <person name="Pursley I."/>
            <person name="Horton D.L."/>
            <person name="Alikhan N.-F."/>
            <person name="Baker D."/>
            <person name="Gharbi K."/>
            <person name="Hall N."/>
            <person name="Watson M."/>
            <person name="Adriaenssens E.M."/>
            <person name="Foster-Nyarko E."/>
            <person name="Jarju S."/>
            <person name="Secka A."/>
            <person name="Antonio M."/>
            <person name="Oren A."/>
            <person name="Chaudhuri R."/>
            <person name="La Ragione R.M."/>
            <person name="Hildebrand F."/>
            <person name="Pallen M.J."/>
        </authorList>
    </citation>
    <scope>NUCLEOTIDE SEQUENCE [LARGE SCALE GENOMIC DNA]</scope>
    <source>
        <strain evidence="2 3">Sa1CUA4</strain>
    </source>
</reference>
<accession>A0ABR8X2F3</accession>
<organism evidence="2 3">
    <name type="scientific">Microbacterium gallinarum</name>
    <dbReference type="NCBI Taxonomy" id="2762209"/>
    <lineage>
        <taxon>Bacteria</taxon>
        <taxon>Bacillati</taxon>
        <taxon>Actinomycetota</taxon>
        <taxon>Actinomycetes</taxon>
        <taxon>Micrococcales</taxon>
        <taxon>Microbacteriaceae</taxon>
        <taxon>Microbacterium</taxon>
    </lineage>
</organism>
<dbReference type="Proteomes" id="UP000602532">
    <property type="component" value="Unassembled WGS sequence"/>
</dbReference>
<keyword evidence="3" id="KW-1185">Reference proteome</keyword>
<protein>
    <recommendedName>
        <fullName evidence="4">DUF3618 domain-containing protein</fullName>
    </recommendedName>
</protein>
<evidence type="ECO:0008006" key="4">
    <source>
        <dbReference type="Google" id="ProtNLM"/>
    </source>
</evidence>
<dbReference type="EMBL" id="JACSPM010000002">
    <property type="protein sequence ID" value="MBD8023483.1"/>
    <property type="molecule type" value="Genomic_DNA"/>
</dbReference>
<comment type="caution">
    <text evidence="2">The sequence shown here is derived from an EMBL/GenBank/DDBJ whole genome shotgun (WGS) entry which is preliminary data.</text>
</comment>
<evidence type="ECO:0000313" key="2">
    <source>
        <dbReference type="EMBL" id="MBD8023483.1"/>
    </source>
</evidence>
<feature type="region of interest" description="Disordered" evidence="1">
    <location>
        <begin position="211"/>
        <end position="276"/>
    </location>
</feature>
<dbReference type="RefSeq" id="WP_191765822.1">
    <property type="nucleotide sequence ID" value="NZ_JACSPM010000002.1"/>
</dbReference>
<feature type="compositionally biased region" description="Gly residues" evidence="1">
    <location>
        <begin position="221"/>
        <end position="234"/>
    </location>
</feature>
<feature type="region of interest" description="Disordered" evidence="1">
    <location>
        <begin position="1"/>
        <end position="32"/>
    </location>
</feature>
<sequence length="276" mass="27200">MSQGYAAGGADPYVADSGQESSTVDTAKHEAGEVKDVATGAVKDVAATAKHEAGGVARETKHQARALLDQGRQELRDQASKQQQRLASGLTSVGDQLGSMAAGSQTSGVAADLVQQASDRVGAVGSWFAERDPAMVLTEVKAFARRRPGVFITAGVVAGIVVGRLARALTSNAGQASGNGSGSGSVGTARPALPASTGYDAAAGLGVSGGNGTTGSTGMPGATGAGTAPVGGGPTDTPMGDTAMDATEADAPIYSQSAARFDGNGMEGTDERSDSL</sequence>
<name>A0ABR8X2F3_9MICO</name>
<evidence type="ECO:0000313" key="3">
    <source>
        <dbReference type="Proteomes" id="UP000602532"/>
    </source>
</evidence>